<sequence>MFCDVPQGGLPPFHHIIVKIALAQATIASPRLHVFSIDFDIRTRTCSTSKCDIHSAAGRR</sequence>
<accession>A0A249PCN9</accession>
<name>A0A249PCN9_9HYPH</name>
<dbReference type="AlphaFoldDB" id="A0A249PCN9"/>
<gene>
    <name evidence="1" type="ORF">SJ05684_c22790</name>
</gene>
<proteinExistence type="predicted"/>
<keyword evidence="2" id="KW-1185">Reference proteome</keyword>
<evidence type="ECO:0000313" key="1">
    <source>
        <dbReference type="EMBL" id="ASY63720.1"/>
    </source>
</evidence>
<organism evidence="1 2">
    <name type="scientific">Sinorhizobium sojae CCBAU 05684</name>
    <dbReference type="NCBI Taxonomy" id="716928"/>
    <lineage>
        <taxon>Bacteria</taxon>
        <taxon>Pseudomonadati</taxon>
        <taxon>Pseudomonadota</taxon>
        <taxon>Alphaproteobacteria</taxon>
        <taxon>Hyphomicrobiales</taxon>
        <taxon>Rhizobiaceae</taxon>
        <taxon>Sinorhizobium/Ensifer group</taxon>
        <taxon>Sinorhizobium</taxon>
    </lineage>
</organism>
<evidence type="ECO:0000313" key="2">
    <source>
        <dbReference type="Proteomes" id="UP000217211"/>
    </source>
</evidence>
<dbReference type="EMBL" id="CP023067">
    <property type="protein sequence ID" value="ASY63720.1"/>
    <property type="molecule type" value="Genomic_DNA"/>
</dbReference>
<dbReference type="Proteomes" id="UP000217211">
    <property type="component" value="Chromosome"/>
</dbReference>
<dbReference type="KEGG" id="esj:SJ05684_c22790"/>
<protein>
    <submittedName>
        <fullName evidence="1">Uncharacterized protein</fullName>
    </submittedName>
</protein>
<reference evidence="1 2" key="1">
    <citation type="submission" date="2017-08" db="EMBL/GenBank/DDBJ databases">
        <title>Multipartite genome sequences of Sinorhizobium species nodulating soybeans.</title>
        <authorList>
            <person name="Tian C.F."/>
        </authorList>
    </citation>
    <scope>NUCLEOTIDE SEQUENCE [LARGE SCALE GENOMIC DNA]</scope>
    <source>
        <strain evidence="1 2">CCBAU 05684</strain>
    </source>
</reference>